<dbReference type="InterPro" id="IPR000073">
    <property type="entry name" value="AB_hydrolase_1"/>
</dbReference>
<dbReference type="GO" id="GO:0003824">
    <property type="term" value="F:catalytic activity"/>
    <property type="evidence" value="ECO:0007669"/>
    <property type="project" value="UniProtKB-ARBA"/>
</dbReference>
<feature type="domain" description="AB hydrolase-1" evidence="1">
    <location>
        <begin position="18"/>
        <end position="244"/>
    </location>
</feature>
<dbReference type="AlphaFoldDB" id="A0A1H4M6U8"/>
<dbReference type="PANTHER" id="PTHR43798">
    <property type="entry name" value="MONOACYLGLYCEROL LIPASE"/>
    <property type="match status" value="1"/>
</dbReference>
<evidence type="ECO:0000313" key="3">
    <source>
        <dbReference type="Proteomes" id="UP000198609"/>
    </source>
</evidence>
<name>A0A1H4M6U8_STRMJ</name>
<accession>A0A1H4M6U8</accession>
<dbReference type="InterPro" id="IPR029058">
    <property type="entry name" value="AB_hydrolase_fold"/>
</dbReference>
<evidence type="ECO:0000313" key="2">
    <source>
        <dbReference type="EMBL" id="SEB78122.1"/>
    </source>
</evidence>
<dbReference type="GO" id="GO:0016020">
    <property type="term" value="C:membrane"/>
    <property type="evidence" value="ECO:0007669"/>
    <property type="project" value="TreeGrafter"/>
</dbReference>
<dbReference type="Proteomes" id="UP000198609">
    <property type="component" value="Unassembled WGS sequence"/>
</dbReference>
<dbReference type="PANTHER" id="PTHR43798:SF33">
    <property type="entry name" value="HYDROLASE, PUTATIVE (AFU_ORTHOLOGUE AFUA_2G14860)-RELATED"/>
    <property type="match status" value="1"/>
</dbReference>
<dbReference type="EMBL" id="FNST01000002">
    <property type="protein sequence ID" value="SEB78122.1"/>
    <property type="molecule type" value="Genomic_DNA"/>
</dbReference>
<proteinExistence type="predicted"/>
<gene>
    <name evidence="2" type="ORF">SAMN04490356_1657</name>
</gene>
<dbReference type="Gene3D" id="3.40.50.1820">
    <property type="entry name" value="alpha/beta hydrolase"/>
    <property type="match status" value="1"/>
</dbReference>
<protein>
    <submittedName>
        <fullName evidence="2">Pimeloyl-ACP methyl ester carboxylesterase</fullName>
    </submittedName>
</protein>
<reference evidence="3" key="1">
    <citation type="submission" date="2016-10" db="EMBL/GenBank/DDBJ databases">
        <authorList>
            <person name="Varghese N."/>
            <person name="Submissions S."/>
        </authorList>
    </citation>
    <scope>NUCLEOTIDE SEQUENCE [LARGE SCALE GENOMIC DNA]</scope>
    <source>
        <strain evidence="3">DSM 40318</strain>
    </source>
</reference>
<organism evidence="2 3">
    <name type="scientific">Streptomyces melanosporofaciens</name>
    <dbReference type="NCBI Taxonomy" id="67327"/>
    <lineage>
        <taxon>Bacteria</taxon>
        <taxon>Bacillati</taxon>
        <taxon>Actinomycetota</taxon>
        <taxon>Actinomycetes</taxon>
        <taxon>Kitasatosporales</taxon>
        <taxon>Streptomycetaceae</taxon>
        <taxon>Streptomyces</taxon>
        <taxon>Streptomyces violaceusniger group</taxon>
    </lineage>
</organism>
<dbReference type="PRINTS" id="PR00111">
    <property type="entry name" value="ABHYDROLASE"/>
</dbReference>
<dbReference type="RefSeq" id="WP_093461262.1">
    <property type="nucleotide sequence ID" value="NZ_FNST01000002.1"/>
</dbReference>
<dbReference type="Pfam" id="PF00561">
    <property type="entry name" value="Abhydrolase_1"/>
    <property type="match status" value="1"/>
</dbReference>
<dbReference type="InterPro" id="IPR050266">
    <property type="entry name" value="AB_hydrolase_sf"/>
</dbReference>
<sequence>MTSTSPLARIVRGTGPGLLLAHGGTGSIDGNYGPILDGLAERYRVVGPDYPGSGRTPRASGPLELDTLADQLVAAAVEQGLDTFAIAGYSLGGPVALRAATRHPERVTALVLTATFAHPSARMRLLVEDWLRHLRSDDQVAAARWAALIGAGAPYLDRMTPERLAMMIEGARASVPPGAIDQVELVGRVDVREDLGLIRVPTLVISTTLDAMATPYHHRQVADAIPGARFAELESGHLPFVEAPDEWLGLIRTFLDVQYDQAQPTAQYKQV</sequence>
<evidence type="ECO:0000259" key="1">
    <source>
        <dbReference type="Pfam" id="PF00561"/>
    </source>
</evidence>
<dbReference type="SUPFAM" id="SSF53474">
    <property type="entry name" value="alpha/beta-Hydrolases"/>
    <property type="match status" value="1"/>
</dbReference>
<keyword evidence="3" id="KW-1185">Reference proteome</keyword>